<name>A0A413T593_9BACT</name>
<reference evidence="1 2" key="1">
    <citation type="submission" date="2018-08" db="EMBL/GenBank/DDBJ databases">
        <title>A genome reference for cultivated species of the human gut microbiota.</title>
        <authorList>
            <person name="Zou Y."/>
            <person name="Xue W."/>
            <person name="Luo G."/>
        </authorList>
    </citation>
    <scope>NUCLEOTIDE SEQUENCE [LARGE SCALE GENOMIC DNA]</scope>
    <source>
        <strain evidence="1 2">AM42-38</strain>
    </source>
</reference>
<evidence type="ECO:0000313" key="2">
    <source>
        <dbReference type="Proteomes" id="UP000283855"/>
    </source>
</evidence>
<organism evidence="1 2">
    <name type="scientific">Phocaeicola coprophilus</name>
    <dbReference type="NCBI Taxonomy" id="387090"/>
    <lineage>
        <taxon>Bacteria</taxon>
        <taxon>Pseudomonadati</taxon>
        <taxon>Bacteroidota</taxon>
        <taxon>Bacteroidia</taxon>
        <taxon>Bacteroidales</taxon>
        <taxon>Bacteroidaceae</taxon>
        <taxon>Phocaeicola</taxon>
    </lineage>
</organism>
<sequence length="124" mass="13743">MTLLSLNQELLISNSPPTSENRFTNVRLSVRVGGLIGISLVLKTKGGINIPSRDSTDPMNEITENGIYTIIPANDTYGTLIVFQSFGGAGGIVQFYAHPFGNGIYRFRIKTSNNKNEWSEWKNF</sequence>
<dbReference type="AlphaFoldDB" id="A0A413T593"/>
<proteinExistence type="predicted"/>
<dbReference type="Proteomes" id="UP000283855">
    <property type="component" value="Unassembled WGS sequence"/>
</dbReference>
<gene>
    <name evidence="1" type="ORF">DW921_00480</name>
</gene>
<protein>
    <submittedName>
        <fullName evidence="1">Uncharacterized protein</fullName>
    </submittedName>
</protein>
<accession>A0A413T593</accession>
<comment type="caution">
    <text evidence="1">The sequence shown here is derived from an EMBL/GenBank/DDBJ whole genome shotgun (WGS) entry which is preliminary data.</text>
</comment>
<dbReference type="EMBL" id="QSFT01000001">
    <property type="protein sequence ID" value="RHA78973.1"/>
    <property type="molecule type" value="Genomic_DNA"/>
</dbReference>
<evidence type="ECO:0000313" key="1">
    <source>
        <dbReference type="EMBL" id="RHA78973.1"/>
    </source>
</evidence>